<dbReference type="Pfam" id="PF02142">
    <property type="entry name" value="MGS"/>
    <property type="match status" value="1"/>
</dbReference>
<reference evidence="6" key="1">
    <citation type="journal article" date="2021" name="Sci. Rep.">
        <title>Diploid genomic architecture of Nitzschia inconspicua, an elite biomass production diatom.</title>
        <authorList>
            <person name="Oliver A."/>
            <person name="Podell S."/>
            <person name="Pinowska A."/>
            <person name="Traller J.C."/>
            <person name="Smith S.R."/>
            <person name="McClure R."/>
            <person name="Beliaev A."/>
            <person name="Bohutskyi P."/>
            <person name="Hill E.A."/>
            <person name="Rabines A."/>
            <person name="Zheng H."/>
            <person name="Allen L.Z."/>
            <person name="Kuo A."/>
            <person name="Grigoriev I.V."/>
            <person name="Allen A.E."/>
            <person name="Hazlebeck D."/>
            <person name="Allen E.E."/>
        </authorList>
    </citation>
    <scope>NUCLEOTIDE SEQUENCE</scope>
    <source>
        <strain evidence="6">Hildebrandi</strain>
    </source>
</reference>
<dbReference type="FunFam" id="3.40.50.1380:FF:000001">
    <property type="entry name" value="Bifunctional purine biosynthesis protein PurH"/>
    <property type="match status" value="1"/>
</dbReference>
<dbReference type="OrthoDB" id="6017153at2759"/>
<organism evidence="6 7">
    <name type="scientific">Nitzschia inconspicua</name>
    <dbReference type="NCBI Taxonomy" id="303405"/>
    <lineage>
        <taxon>Eukaryota</taxon>
        <taxon>Sar</taxon>
        <taxon>Stramenopiles</taxon>
        <taxon>Ochrophyta</taxon>
        <taxon>Bacillariophyta</taxon>
        <taxon>Bacillariophyceae</taxon>
        <taxon>Bacillariophycidae</taxon>
        <taxon>Bacillariales</taxon>
        <taxon>Bacillariaceae</taxon>
        <taxon>Nitzschia</taxon>
    </lineage>
</organism>
<dbReference type="FunFam" id="3.40.140.20:FF:000003">
    <property type="entry name" value="Bifunctional purine biosynthesis protein"/>
    <property type="match status" value="1"/>
</dbReference>
<dbReference type="PROSITE" id="PS51855">
    <property type="entry name" value="MGS"/>
    <property type="match status" value="1"/>
</dbReference>
<feature type="domain" description="MGS-like" evidence="5">
    <location>
        <begin position="13"/>
        <end position="160"/>
    </location>
</feature>
<sequence>MAHILSAVEGTQVDVVPVRRALISVSDKTGIVDFCQFLAKQGVELISTGGTAKALRDAGLTVMDVAEYTGAEECLDGRVKTLHPKVHGGLLAVRGNKLHEEQMQKQGMKPIDMTILNLYPFEQTVAKGAEFGQCVENIDIGGPSMLRSTAKNHSFTCIVTSPEQYGAIQEEITAKGGTTLALRKKLAAQAFALSAAYDSAIASWFAGQLDTDAPIVTRVYKPEFPLKYGCNPHQKPAQISSRLGAGLPFTVKNGVPGYINLLDAANAWQLVQELKQATGLAAAASFKHVSPAGAAVAVPLTDVECEAYEVTPDIRDSLTPVALAYLRARNADPMCSFGDFSAVSDQVDEATAKYLKKEVSDGIVAPSYTPEALEILKAKKGGKFIILEATPNYNPGDMEYREVYGMTFSQKRNDVIIGKDHMNQVVTSKKDLDEAAIRDLIVASICIKYTQSNSVGFSKDGMMVGVGAGQQSRVDCVKLAGRKVETWYLRQHPKVLGLPFKSDVKRQDRVNARVRYIEGDFTEEEKVRWEAQFTTVPEPLTEQEKAEFLSNSKGISISSDAFFPFRDSIDHASKLGVSYVAQPGGSVQDDQVTEACNEYGMAMCFTGVRLFHH</sequence>
<evidence type="ECO:0000256" key="2">
    <source>
        <dbReference type="ARBA" id="ARBA00022755"/>
    </source>
</evidence>
<dbReference type="GO" id="GO:0004643">
    <property type="term" value="F:phosphoribosylaminoimidazolecarboxamide formyltransferase activity"/>
    <property type="evidence" value="ECO:0007669"/>
    <property type="project" value="InterPro"/>
</dbReference>
<protein>
    <submittedName>
        <fullName evidence="6">Bifunctional purine synthesis protein</fullName>
    </submittedName>
</protein>
<dbReference type="GO" id="GO:0003937">
    <property type="term" value="F:IMP cyclohydrolase activity"/>
    <property type="evidence" value="ECO:0007669"/>
    <property type="project" value="InterPro"/>
</dbReference>
<dbReference type="NCBIfam" id="TIGR00355">
    <property type="entry name" value="purH"/>
    <property type="match status" value="1"/>
</dbReference>
<dbReference type="Pfam" id="PF01808">
    <property type="entry name" value="AICARFT_IMPCHas"/>
    <property type="match status" value="1"/>
</dbReference>
<reference evidence="6" key="2">
    <citation type="submission" date="2021-04" db="EMBL/GenBank/DDBJ databases">
        <authorList>
            <person name="Podell S."/>
        </authorList>
    </citation>
    <scope>NUCLEOTIDE SEQUENCE</scope>
    <source>
        <strain evidence="6">Hildebrandi</strain>
    </source>
</reference>
<dbReference type="GO" id="GO:0006189">
    <property type="term" value="P:'de novo' IMP biosynthetic process"/>
    <property type="evidence" value="ECO:0007669"/>
    <property type="project" value="TreeGrafter"/>
</dbReference>
<dbReference type="SMART" id="SM00851">
    <property type="entry name" value="MGS"/>
    <property type="match status" value="1"/>
</dbReference>
<dbReference type="GO" id="GO:0005829">
    <property type="term" value="C:cytosol"/>
    <property type="evidence" value="ECO:0007669"/>
    <property type="project" value="TreeGrafter"/>
</dbReference>
<evidence type="ECO:0000256" key="3">
    <source>
        <dbReference type="ARBA" id="ARBA00022801"/>
    </source>
</evidence>
<dbReference type="AlphaFoldDB" id="A0A9K3LT12"/>
<dbReference type="PANTHER" id="PTHR11692:SF0">
    <property type="entry name" value="BIFUNCTIONAL PURINE BIOSYNTHESIS PROTEIN ATIC"/>
    <property type="match status" value="1"/>
</dbReference>
<comment type="caution">
    <text evidence="6">The sequence shown here is derived from an EMBL/GenBank/DDBJ whole genome shotgun (WGS) entry which is preliminary data.</text>
</comment>
<evidence type="ECO:0000259" key="5">
    <source>
        <dbReference type="PROSITE" id="PS51855"/>
    </source>
</evidence>
<proteinExistence type="inferred from homology"/>
<keyword evidence="2" id="KW-0658">Purine biosynthesis</keyword>
<name>A0A9K3LT12_9STRA</name>
<evidence type="ECO:0000256" key="4">
    <source>
        <dbReference type="ARBA" id="ARBA00023268"/>
    </source>
</evidence>
<keyword evidence="1" id="KW-0808">Transferase</keyword>
<dbReference type="InterPro" id="IPR011607">
    <property type="entry name" value="MGS-like_dom"/>
</dbReference>
<evidence type="ECO:0000256" key="1">
    <source>
        <dbReference type="ARBA" id="ARBA00022679"/>
    </source>
</evidence>
<keyword evidence="7" id="KW-1185">Reference proteome</keyword>
<keyword evidence="4" id="KW-0511">Multifunctional enzyme</keyword>
<gene>
    <name evidence="6" type="ORF">IV203_030353</name>
</gene>
<dbReference type="EMBL" id="JAGRRH010000007">
    <property type="protein sequence ID" value="KAG7367682.1"/>
    <property type="molecule type" value="Genomic_DNA"/>
</dbReference>
<dbReference type="NCBIfam" id="NF002049">
    <property type="entry name" value="PRK00881.1"/>
    <property type="match status" value="1"/>
</dbReference>
<dbReference type="Proteomes" id="UP000693970">
    <property type="component" value="Unassembled WGS sequence"/>
</dbReference>
<dbReference type="HAMAP" id="MF_00139">
    <property type="entry name" value="PurH"/>
    <property type="match status" value="1"/>
</dbReference>
<dbReference type="NCBIfam" id="NF005492">
    <property type="entry name" value="PRK07106.1"/>
    <property type="match status" value="1"/>
</dbReference>
<evidence type="ECO:0000313" key="6">
    <source>
        <dbReference type="EMBL" id="KAG7367682.1"/>
    </source>
</evidence>
<dbReference type="SMART" id="SM00798">
    <property type="entry name" value="AICARFT_IMPCHas"/>
    <property type="match status" value="1"/>
</dbReference>
<dbReference type="InterPro" id="IPR002695">
    <property type="entry name" value="PurH-like"/>
</dbReference>
<keyword evidence="3" id="KW-0378">Hydrolase</keyword>
<dbReference type="PANTHER" id="PTHR11692">
    <property type="entry name" value="BIFUNCTIONAL PURINE BIOSYNTHESIS PROTEIN PURH"/>
    <property type="match status" value="1"/>
</dbReference>
<dbReference type="CDD" id="cd01421">
    <property type="entry name" value="IMPCH"/>
    <property type="match status" value="1"/>
</dbReference>
<evidence type="ECO:0000313" key="7">
    <source>
        <dbReference type="Proteomes" id="UP000693970"/>
    </source>
</evidence>
<dbReference type="PIRSF" id="PIRSF000414">
    <property type="entry name" value="AICARFT_IMPCHas"/>
    <property type="match status" value="1"/>
</dbReference>
<accession>A0A9K3LT12</accession>